<protein>
    <submittedName>
        <fullName evidence="2">Polyadenylate-binding protein, cytoplasmic and nuclear</fullName>
    </submittedName>
</protein>
<dbReference type="AlphaFoldDB" id="A0AAE1HEZ9"/>
<keyword evidence="3" id="KW-1185">Reference proteome</keyword>
<dbReference type="Proteomes" id="UP001219518">
    <property type="component" value="Unassembled WGS sequence"/>
</dbReference>
<reference evidence="2" key="1">
    <citation type="submission" date="2021-07" db="EMBL/GenBank/DDBJ databases">
        <authorList>
            <person name="Catto M.A."/>
            <person name="Jacobson A."/>
            <person name="Kennedy G."/>
            <person name="Labadie P."/>
            <person name="Hunt B.G."/>
            <person name="Srinivasan R."/>
        </authorList>
    </citation>
    <scope>NUCLEOTIDE SEQUENCE</scope>
    <source>
        <strain evidence="2">PL_HMW_Pooled</strain>
        <tissue evidence="2">Head</tissue>
    </source>
</reference>
<dbReference type="EMBL" id="JAHWGI010000978">
    <property type="protein sequence ID" value="KAK3919335.1"/>
    <property type="molecule type" value="Genomic_DNA"/>
</dbReference>
<name>A0AAE1HEZ9_9NEOP</name>
<reference evidence="2" key="2">
    <citation type="journal article" date="2023" name="BMC Genomics">
        <title>Pest status, molecular evolution, and epigenetic factors derived from the genome assembly of Frankliniella fusca, a thysanopteran phytovirus vector.</title>
        <authorList>
            <person name="Catto M.A."/>
            <person name="Labadie P.E."/>
            <person name="Jacobson A.L."/>
            <person name="Kennedy G.G."/>
            <person name="Srinivasan R."/>
            <person name="Hunt B.G."/>
        </authorList>
    </citation>
    <scope>NUCLEOTIDE SEQUENCE</scope>
    <source>
        <strain evidence="2">PL_HMW_Pooled</strain>
    </source>
</reference>
<accession>A0AAE1HEZ9</accession>
<feature type="region of interest" description="Disordered" evidence="1">
    <location>
        <begin position="83"/>
        <end position="146"/>
    </location>
</feature>
<evidence type="ECO:0000256" key="1">
    <source>
        <dbReference type="SAM" id="MobiDB-lite"/>
    </source>
</evidence>
<comment type="caution">
    <text evidence="2">The sequence shown here is derived from an EMBL/GenBank/DDBJ whole genome shotgun (WGS) entry which is preliminary data.</text>
</comment>
<feature type="compositionally biased region" description="Gly residues" evidence="1">
    <location>
        <begin position="129"/>
        <end position="142"/>
    </location>
</feature>
<organism evidence="2 3">
    <name type="scientific">Frankliniella fusca</name>
    <dbReference type="NCBI Taxonomy" id="407009"/>
    <lineage>
        <taxon>Eukaryota</taxon>
        <taxon>Metazoa</taxon>
        <taxon>Ecdysozoa</taxon>
        <taxon>Arthropoda</taxon>
        <taxon>Hexapoda</taxon>
        <taxon>Insecta</taxon>
        <taxon>Pterygota</taxon>
        <taxon>Neoptera</taxon>
        <taxon>Paraneoptera</taxon>
        <taxon>Thysanoptera</taxon>
        <taxon>Terebrantia</taxon>
        <taxon>Thripoidea</taxon>
        <taxon>Thripidae</taxon>
        <taxon>Frankliniella</taxon>
    </lineage>
</organism>
<evidence type="ECO:0000313" key="3">
    <source>
        <dbReference type="Proteomes" id="UP001219518"/>
    </source>
</evidence>
<sequence>MNESCVAVATERCSRPGLIKARLAWHPSLGLPHPHPLPEDVKLSRFLTPPYAFDYFTDHEELVIAEPPVEPISSYRDESGYTTWRNDSPLRGESGGGWPPGHPLPLPEWDDPGWGPSPTPEHPAEGRAGRGPGQVPGTGPAGRGRPTVRLATVLDYEDLAARVEHTTQQLLRDHNYNTVGNFLRFYSAYAQRKDRDVNRLFREYQPPITAAHHTCVGLGLTLVRQLAALGHAGLRDALHLVSCEEAIENPAAYLSAAPVASTAEKEHVLVSARLDIGGRKGVLLLDPGYHVARVVTVMEDGMYPHTGWFTQSDEPEVRREYMYTLSPDGKYVLWTVRETRAERQSITVNLVYIERAYLSAVDVTERRNIAYNFRSLLARNTKGQLTAGVYFPMAVVTAEGGPACTIFYTEVKGGATLKRRVKIPFHHLLDPTQELSVEQDLALVMCSQQLGMHDDQLEEVLTKVASVMADTTFMTQILDINNAIEEMSDEN</sequence>
<proteinExistence type="predicted"/>
<gene>
    <name evidence="2" type="ORF">KUF71_008462</name>
</gene>
<evidence type="ECO:0000313" key="2">
    <source>
        <dbReference type="EMBL" id="KAK3919335.1"/>
    </source>
</evidence>